<keyword evidence="2" id="KW-1185">Reference proteome</keyword>
<dbReference type="WBParaSite" id="PSU_v2.g18283.t1">
    <property type="protein sequence ID" value="PSU_v2.g18283.t1"/>
    <property type="gene ID" value="PSU_v2.g18283"/>
</dbReference>
<feature type="region of interest" description="Disordered" evidence="1">
    <location>
        <begin position="30"/>
        <end position="105"/>
    </location>
</feature>
<dbReference type="Proteomes" id="UP000887577">
    <property type="component" value="Unplaced"/>
</dbReference>
<evidence type="ECO:0000256" key="1">
    <source>
        <dbReference type="SAM" id="MobiDB-lite"/>
    </source>
</evidence>
<sequence>MARTGQEEPDSIIEMFLDYVQQNCNVRHHASLQDVSTNEEHMNDDENEHAENDNNNEQVDIDDNARNTLKKKSRSVEAESPPAKKISKLAVPSITPPVSHPTVGASSTVSAWKASCTHLSKEISSKTYVDGKVHHWDFL</sequence>
<proteinExistence type="predicted"/>
<organism evidence="2 3">
    <name type="scientific">Panagrolaimus superbus</name>
    <dbReference type="NCBI Taxonomy" id="310955"/>
    <lineage>
        <taxon>Eukaryota</taxon>
        <taxon>Metazoa</taxon>
        <taxon>Ecdysozoa</taxon>
        <taxon>Nematoda</taxon>
        <taxon>Chromadorea</taxon>
        <taxon>Rhabditida</taxon>
        <taxon>Tylenchina</taxon>
        <taxon>Panagrolaimomorpha</taxon>
        <taxon>Panagrolaimoidea</taxon>
        <taxon>Panagrolaimidae</taxon>
        <taxon>Panagrolaimus</taxon>
    </lineage>
</organism>
<reference evidence="3" key="1">
    <citation type="submission" date="2022-11" db="UniProtKB">
        <authorList>
            <consortium name="WormBaseParasite"/>
        </authorList>
    </citation>
    <scope>IDENTIFICATION</scope>
</reference>
<dbReference type="AlphaFoldDB" id="A0A914YG41"/>
<protein>
    <submittedName>
        <fullName evidence="3">Uncharacterized protein</fullName>
    </submittedName>
</protein>
<accession>A0A914YG41</accession>
<name>A0A914YG41_9BILA</name>
<evidence type="ECO:0000313" key="2">
    <source>
        <dbReference type="Proteomes" id="UP000887577"/>
    </source>
</evidence>
<evidence type="ECO:0000313" key="3">
    <source>
        <dbReference type="WBParaSite" id="PSU_v2.g18283.t1"/>
    </source>
</evidence>